<dbReference type="Gene3D" id="2.20.25.240">
    <property type="match status" value="2"/>
</dbReference>
<keyword evidence="1" id="KW-0479">Metal-binding</keyword>
<evidence type="ECO:0000256" key="4">
    <source>
        <dbReference type="SAM" id="MobiDB-lite"/>
    </source>
</evidence>
<evidence type="ECO:0000256" key="3">
    <source>
        <dbReference type="ARBA" id="ARBA00022833"/>
    </source>
</evidence>
<name>A0A084WSS0_ANOSI</name>
<sequence>MFKKTDQSGQTLLRRKKIDPEDGVQPKVYHLTTSITPVSKDDFEPLETAPSKGTLAGPSSMMPPTREVVMNVDTVKMRDNTRPNACDIVKQLSNGHTLLNLVRKRVRALGSNREIIRNFSFVVGQRGSLKIVHNDFTYICVKQLKNRKYWTCSKQRSRKCNARLITDVSVTMIIARNTNHTHPTEALAQSRHILYAPSVDVDGNYTLSYDKNESIMTSPNGIITIYRKRLTFIQGQRGNKLLVVGGYTYARNNHLKSHTIYWACRTSYDHQRCNSRVVTTLLENGLYRILITNPKHTHPRRVALSREFMLGTLREQDHSARPIPKYVKTSPTTGQDLSAPRAMKLATKYQPQAQSSQPKPSTSKCDTEWFSMKQEKDW</sequence>
<evidence type="ECO:0000256" key="2">
    <source>
        <dbReference type="ARBA" id="ARBA00022771"/>
    </source>
</evidence>
<dbReference type="Pfam" id="PF04500">
    <property type="entry name" value="FLYWCH"/>
    <property type="match status" value="2"/>
</dbReference>
<evidence type="ECO:0000259" key="5">
    <source>
        <dbReference type="Pfam" id="PF04500"/>
    </source>
</evidence>
<dbReference type="Proteomes" id="UP000030765">
    <property type="component" value="Unassembled WGS sequence"/>
</dbReference>
<protein>
    <submittedName>
        <fullName evidence="6">AGAP003439-PT-like protein</fullName>
    </submittedName>
</protein>
<dbReference type="EnsemblMetazoa" id="ASIC021567-RA">
    <property type="protein sequence ID" value="ASIC021567-PA"/>
    <property type="gene ID" value="ASIC021567"/>
</dbReference>
<dbReference type="GO" id="GO:0008270">
    <property type="term" value="F:zinc ion binding"/>
    <property type="evidence" value="ECO:0007669"/>
    <property type="project" value="UniProtKB-KW"/>
</dbReference>
<dbReference type="VEuPathDB" id="VectorBase:ASIC021567"/>
<dbReference type="VEuPathDB" id="VectorBase:ASIS009039"/>
<proteinExistence type="predicted"/>
<feature type="compositionally biased region" description="Low complexity" evidence="4">
    <location>
        <begin position="348"/>
        <end position="364"/>
    </location>
</feature>
<dbReference type="EMBL" id="KE525417">
    <property type="protein sequence ID" value="KFB53264.1"/>
    <property type="molecule type" value="Genomic_DNA"/>
</dbReference>
<accession>A0A084WSS0</accession>
<feature type="region of interest" description="Disordered" evidence="4">
    <location>
        <begin position="320"/>
        <end position="378"/>
    </location>
</feature>
<evidence type="ECO:0000313" key="7">
    <source>
        <dbReference type="EnsemblMetazoa" id="ASIC021567-PA"/>
    </source>
</evidence>
<gene>
    <name evidence="6" type="ORF">ZHAS_00021567</name>
</gene>
<feature type="region of interest" description="Disordered" evidence="4">
    <location>
        <begin position="40"/>
        <end position="63"/>
    </location>
</feature>
<keyword evidence="3" id="KW-0862">Zinc</keyword>
<dbReference type="EMBL" id="ATLV01026698">
    <property type="status" value="NOT_ANNOTATED_CDS"/>
    <property type="molecule type" value="Genomic_DNA"/>
</dbReference>
<dbReference type="EMBL" id="ATLV01026699">
    <property type="status" value="NOT_ANNOTATED_CDS"/>
    <property type="molecule type" value="Genomic_DNA"/>
</dbReference>
<keyword evidence="2" id="KW-0863">Zinc-finger</keyword>
<feature type="domain" description="FLYWCH-type" evidence="5">
    <location>
        <begin position="121"/>
        <end position="182"/>
    </location>
</feature>
<dbReference type="VEuPathDB" id="VectorBase:ASIS012598"/>
<dbReference type="AlphaFoldDB" id="A0A084WSS0"/>
<organism evidence="6">
    <name type="scientific">Anopheles sinensis</name>
    <name type="common">Mosquito</name>
    <dbReference type="NCBI Taxonomy" id="74873"/>
    <lineage>
        <taxon>Eukaryota</taxon>
        <taxon>Metazoa</taxon>
        <taxon>Ecdysozoa</taxon>
        <taxon>Arthropoda</taxon>
        <taxon>Hexapoda</taxon>
        <taxon>Insecta</taxon>
        <taxon>Pterygota</taxon>
        <taxon>Neoptera</taxon>
        <taxon>Endopterygota</taxon>
        <taxon>Diptera</taxon>
        <taxon>Nematocera</taxon>
        <taxon>Culicoidea</taxon>
        <taxon>Culicidae</taxon>
        <taxon>Anophelinae</taxon>
        <taxon>Anopheles</taxon>
    </lineage>
</organism>
<evidence type="ECO:0000256" key="1">
    <source>
        <dbReference type="ARBA" id="ARBA00022723"/>
    </source>
</evidence>
<reference evidence="7" key="2">
    <citation type="submission" date="2020-05" db="UniProtKB">
        <authorList>
            <consortium name="EnsemblMetazoa"/>
        </authorList>
    </citation>
    <scope>IDENTIFICATION</scope>
</reference>
<dbReference type="InterPro" id="IPR007588">
    <property type="entry name" value="Znf_FLYWCH"/>
</dbReference>
<feature type="region of interest" description="Disordered" evidence="4">
    <location>
        <begin position="1"/>
        <end position="24"/>
    </location>
</feature>
<reference evidence="6 8" key="1">
    <citation type="journal article" date="2014" name="BMC Genomics">
        <title>Genome sequence of Anopheles sinensis provides insight into genetics basis of mosquito competence for malaria parasites.</title>
        <authorList>
            <person name="Zhou D."/>
            <person name="Zhang D."/>
            <person name="Ding G."/>
            <person name="Shi L."/>
            <person name="Hou Q."/>
            <person name="Ye Y."/>
            <person name="Xu Y."/>
            <person name="Zhou H."/>
            <person name="Xiong C."/>
            <person name="Li S."/>
            <person name="Yu J."/>
            <person name="Hong S."/>
            <person name="Yu X."/>
            <person name="Zou P."/>
            <person name="Chen C."/>
            <person name="Chang X."/>
            <person name="Wang W."/>
            <person name="Lv Y."/>
            <person name="Sun Y."/>
            <person name="Ma L."/>
            <person name="Shen B."/>
            <person name="Zhu C."/>
        </authorList>
    </citation>
    <scope>NUCLEOTIDE SEQUENCE [LARGE SCALE GENOMIC DNA]</scope>
</reference>
<evidence type="ECO:0000313" key="6">
    <source>
        <dbReference type="EMBL" id="KFB53264.1"/>
    </source>
</evidence>
<dbReference type="OrthoDB" id="6159439at2759"/>
<keyword evidence="8" id="KW-1185">Reference proteome</keyword>
<feature type="domain" description="FLYWCH-type" evidence="5">
    <location>
        <begin position="232"/>
        <end position="298"/>
    </location>
</feature>
<evidence type="ECO:0000313" key="8">
    <source>
        <dbReference type="Proteomes" id="UP000030765"/>
    </source>
</evidence>